<dbReference type="InterPro" id="IPR005618">
    <property type="entry name" value="OMPW"/>
</dbReference>
<dbReference type="PANTHER" id="PTHR36920:SF1">
    <property type="entry name" value="OUTER MEMBRANE PROTEIN W"/>
    <property type="match status" value="1"/>
</dbReference>
<reference evidence="2 3" key="1">
    <citation type="submission" date="2022-10" db="EMBL/GenBank/DDBJ databases">
        <title>Aestuariibacter sp. AA17 isolated from Montipora capitata coral fragment.</title>
        <authorList>
            <person name="Emsley S.A."/>
            <person name="Pfannmuller K.M."/>
            <person name="Loughran R.M."/>
            <person name="Shlafstein M."/>
            <person name="Papke E."/>
            <person name="Saw J.H."/>
            <person name="Ushijima B."/>
            <person name="Videau P."/>
        </authorList>
    </citation>
    <scope>NUCLEOTIDE SEQUENCE [LARGE SCALE GENOMIC DNA]</scope>
    <source>
        <strain evidence="2 3">AA17</strain>
    </source>
</reference>
<comment type="caution">
    <text evidence="2">The sequence shown here is derived from an EMBL/GenBank/DDBJ whole genome shotgun (WGS) entry which is preliminary data.</text>
</comment>
<dbReference type="RefSeq" id="WP_263712953.1">
    <property type="nucleotide sequence ID" value="NZ_JAOWKX010000007.1"/>
</dbReference>
<evidence type="ECO:0000313" key="2">
    <source>
        <dbReference type="EMBL" id="MCV2885664.1"/>
    </source>
</evidence>
<dbReference type="Pfam" id="PF03922">
    <property type="entry name" value="OmpW"/>
    <property type="match status" value="1"/>
</dbReference>
<dbReference type="InterPro" id="IPR011250">
    <property type="entry name" value="OMP/PagP_B-barrel"/>
</dbReference>
<evidence type="ECO:0000313" key="3">
    <source>
        <dbReference type="Proteomes" id="UP001652504"/>
    </source>
</evidence>
<protein>
    <submittedName>
        <fullName evidence="2">Outer membrane beta-barrel protein</fullName>
    </submittedName>
</protein>
<keyword evidence="1" id="KW-0732">Signal</keyword>
<dbReference type="Proteomes" id="UP001652504">
    <property type="component" value="Unassembled WGS sequence"/>
</dbReference>
<dbReference type="SUPFAM" id="SSF56925">
    <property type="entry name" value="OMPA-like"/>
    <property type="match status" value="1"/>
</dbReference>
<feature type="signal peptide" evidence="1">
    <location>
        <begin position="1"/>
        <end position="19"/>
    </location>
</feature>
<sequence length="216" mass="23136">MKKTLISALLIALTGTAQAAIPEAGSWLVRAGSTTVAPDDSSSNVFVGGADLGIGVSVDNNTQLGLNLAYFVSDNVSVELLAATPFQHEIELNSVGQLADIKHLPPSVTVNYYMMDKNSVFQPYVGAGLNYTVFFDEEFTSANRDAGFSDLDLDSSFGLTAQLGMDYHINDSWHVNASARWIDIDTDATFKAGGVEGSVSVDIDPWVYSVMVGYTF</sequence>
<accession>A0ABT3AAI0</accession>
<organism evidence="2 3">
    <name type="scientific">Fluctibacter corallii</name>
    <dbReference type="NCBI Taxonomy" id="2984329"/>
    <lineage>
        <taxon>Bacteria</taxon>
        <taxon>Pseudomonadati</taxon>
        <taxon>Pseudomonadota</taxon>
        <taxon>Gammaproteobacteria</taxon>
        <taxon>Alteromonadales</taxon>
        <taxon>Alteromonadaceae</taxon>
        <taxon>Fluctibacter</taxon>
    </lineage>
</organism>
<feature type="chain" id="PRO_5046940197" evidence="1">
    <location>
        <begin position="20"/>
        <end position="216"/>
    </location>
</feature>
<dbReference type="EMBL" id="JAOWKX010000007">
    <property type="protein sequence ID" value="MCV2885664.1"/>
    <property type="molecule type" value="Genomic_DNA"/>
</dbReference>
<name>A0ABT3AAI0_9ALTE</name>
<dbReference type="PANTHER" id="PTHR36920">
    <property type="match status" value="1"/>
</dbReference>
<dbReference type="Gene3D" id="2.40.160.20">
    <property type="match status" value="1"/>
</dbReference>
<keyword evidence="3" id="KW-1185">Reference proteome</keyword>
<proteinExistence type="predicted"/>
<evidence type="ECO:0000256" key="1">
    <source>
        <dbReference type="SAM" id="SignalP"/>
    </source>
</evidence>
<gene>
    <name evidence="2" type="ORF">OE749_13280</name>
</gene>